<dbReference type="Gene3D" id="3.40.190.290">
    <property type="match status" value="1"/>
</dbReference>
<dbReference type="InterPro" id="IPR036390">
    <property type="entry name" value="WH_DNA-bd_sf"/>
</dbReference>
<dbReference type="Proteomes" id="UP000286482">
    <property type="component" value="Unassembled WGS sequence"/>
</dbReference>
<dbReference type="GO" id="GO:0043565">
    <property type="term" value="F:sequence-specific DNA binding"/>
    <property type="evidence" value="ECO:0007669"/>
    <property type="project" value="TreeGrafter"/>
</dbReference>
<evidence type="ECO:0000256" key="4">
    <source>
        <dbReference type="ARBA" id="ARBA00023163"/>
    </source>
</evidence>
<keyword evidence="4" id="KW-0804">Transcription</keyword>
<feature type="domain" description="HTH lysR-type" evidence="5">
    <location>
        <begin position="10"/>
        <end position="59"/>
    </location>
</feature>
<dbReference type="OrthoDB" id="9786526at2"/>
<name>A0A420E9R6_9ALTE</name>
<dbReference type="Pfam" id="PF00126">
    <property type="entry name" value="HTH_1"/>
    <property type="match status" value="1"/>
</dbReference>
<dbReference type="InterPro" id="IPR005119">
    <property type="entry name" value="LysR_subst-bd"/>
</dbReference>
<dbReference type="FunFam" id="3.40.190.290:FF:000001">
    <property type="entry name" value="Transcriptional regulator, LysR family"/>
    <property type="match status" value="1"/>
</dbReference>
<dbReference type="GO" id="GO:0006351">
    <property type="term" value="P:DNA-templated transcription"/>
    <property type="evidence" value="ECO:0007669"/>
    <property type="project" value="TreeGrafter"/>
</dbReference>
<dbReference type="Gene3D" id="1.10.10.10">
    <property type="entry name" value="Winged helix-like DNA-binding domain superfamily/Winged helix DNA-binding domain"/>
    <property type="match status" value="1"/>
</dbReference>
<dbReference type="InterPro" id="IPR000847">
    <property type="entry name" value="LysR_HTH_N"/>
</dbReference>
<dbReference type="SUPFAM" id="SSF53850">
    <property type="entry name" value="Periplasmic binding protein-like II"/>
    <property type="match status" value="1"/>
</dbReference>
<dbReference type="EMBL" id="RAQO01000007">
    <property type="protein sequence ID" value="RKF17419.1"/>
    <property type="molecule type" value="Genomic_DNA"/>
</dbReference>
<dbReference type="PANTHER" id="PTHR30537">
    <property type="entry name" value="HTH-TYPE TRANSCRIPTIONAL REGULATOR"/>
    <property type="match status" value="1"/>
</dbReference>
<evidence type="ECO:0000313" key="7">
    <source>
        <dbReference type="Proteomes" id="UP000286482"/>
    </source>
</evidence>
<comment type="similarity">
    <text evidence="1">Belongs to the LysR transcriptional regulatory family.</text>
</comment>
<evidence type="ECO:0000313" key="6">
    <source>
        <dbReference type="EMBL" id="RKF17419.1"/>
    </source>
</evidence>
<dbReference type="PANTHER" id="PTHR30537:SF10">
    <property type="entry name" value="TRANSCRIPTIONAL REGULATOR-RELATED"/>
    <property type="match status" value="1"/>
</dbReference>
<keyword evidence="7" id="KW-1185">Reference proteome</keyword>
<protein>
    <submittedName>
        <fullName evidence="6">LysR family transcriptional regulator</fullName>
    </submittedName>
</protein>
<evidence type="ECO:0000256" key="3">
    <source>
        <dbReference type="ARBA" id="ARBA00023125"/>
    </source>
</evidence>
<evidence type="ECO:0000256" key="2">
    <source>
        <dbReference type="ARBA" id="ARBA00023015"/>
    </source>
</evidence>
<gene>
    <name evidence="6" type="ORF">DBZ36_13255</name>
</gene>
<reference evidence="6 7" key="1">
    <citation type="submission" date="2018-09" db="EMBL/GenBank/DDBJ databases">
        <authorList>
            <person name="Wang Z."/>
        </authorList>
    </citation>
    <scope>NUCLEOTIDE SEQUENCE [LARGE SCALE GENOMIC DNA]</scope>
    <source>
        <strain evidence="6 7">ALS 81</strain>
    </source>
</reference>
<dbReference type="FunFam" id="1.10.10.10:FF:000001">
    <property type="entry name" value="LysR family transcriptional regulator"/>
    <property type="match status" value="1"/>
</dbReference>
<organism evidence="6 7">
    <name type="scientific">Alginatibacterium sediminis</name>
    <dbReference type="NCBI Taxonomy" id="2164068"/>
    <lineage>
        <taxon>Bacteria</taxon>
        <taxon>Pseudomonadati</taxon>
        <taxon>Pseudomonadota</taxon>
        <taxon>Gammaproteobacteria</taxon>
        <taxon>Alteromonadales</taxon>
        <taxon>Alteromonadaceae</taxon>
        <taxon>Alginatibacterium</taxon>
    </lineage>
</organism>
<keyword evidence="3" id="KW-0238">DNA-binding</keyword>
<comment type="caution">
    <text evidence="6">The sequence shown here is derived from an EMBL/GenBank/DDBJ whole genome shotgun (WGS) entry which is preliminary data.</text>
</comment>
<proteinExistence type="inferred from homology"/>
<dbReference type="AlphaFoldDB" id="A0A420E9R6"/>
<dbReference type="GO" id="GO:0003700">
    <property type="term" value="F:DNA-binding transcription factor activity"/>
    <property type="evidence" value="ECO:0007669"/>
    <property type="project" value="InterPro"/>
</dbReference>
<dbReference type="PROSITE" id="PS50931">
    <property type="entry name" value="HTH_LYSR"/>
    <property type="match status" value="1"/>
</dbReference>
<dbReference type="SUPFAM" id="SSF46785">
    <property type="entry name" value="Winged helix' DNA-binding domain"/>
    <property type="match status" value="1"/>
</dbReference>
<accession>A0A420E9R6</accession>
<dbReference type="RefSeq" id="WP_120355444.1">
    <property type="nucleotide sequence ID" value="NZ_RAQO01000007.1"/>
</dbReference>
<evidence type="ECO:0000256" key="1">
    <source>
        <dbReference type="ARBA" id="ARBA00009437"/>
    </source>
</evidence>
<sequence>MANWDGVNEFVAVGQTLSFTKAALKLNTSVAQISRKVGALESRLATKLLNRTTRSVALTDAGKSYFYQCQALNEALEQAELSVTQMQRTVKGLIRITAPVTYGEQKLAPLLYSFLLHYPELELDLHLSNQKLDMHEQGFDLAVRLGTLTDSSLIARKLAPRQLFVCASPNYLKARGQPHTLNELKHHQCLVGSVNQWRFAQDQKTRLLSVSGRVKCNSGFALLNAAKQDLGLVQLPDYYVGDALRSGALKEVLSQYKDDREGVWALYPSKQHLSSKVRLLIDYLVANI</sequence>
<dbReference type="InterPro" id="IPR036388">
    <property type="entry name" value="WH-like_DNA-bd_sf"/>
</dbReference>
<keyword evidence="2" id="KW-0805">Transcription regulation</keyword>
<dbReference type="InterPro" id="IPR058163">
    <property type="entry name" value="LysR-type_TF_proteobact-type"/>
</dbReference>
<dbReference type="Pfam" id="PF03466">
    <property type="entry name" value="LysR_substrate"/>
    <property type="match status" value="1"/>
</dbReference>
<evidence type="ECO:0000259" key="5">
    <source>
        <dbReference type="PROSITE" id="PS50931"/>
    </source>
</evidence>